<accession>A0A4S4E6L1</accession>
<evidence type="ECO:0000313" key="3">
    <source>
        <dbReference type="Proteomes" id="UP000306102"/>
    </source>
</evidence>
<dbReference type="EMBL" id="SDRB02007400">
    <property type="protein sequence ID" value="THG11204.1"/>
    <property type="molecule type" value="Genomic_DNA"/>
</dbReference>
<evidence type="ECO:0000256" key="1">
    <source>
        <dbReference type="SAM" id="MobiDB-lite"/>
    </source>
</evidence>
<reference evidence="2 3" key="1">
    <citation type="journal article" date="2018" name="Proc. Natl. Acad. Sci. U.S.A.">
        <title>Draft genome sequence of Camellia sinensis var. sinensis provides insights into the evolution of the tea genome and tea quality.</title>
        <authorList>
            <person name="Wei C."/>
            <person name="Yang H."/>
            <person name="Wang S."/>
            <person name="Zhao J."/>
            <person name="Liu C."/>
            <person name="Gao L."/>
            <person name="Xia E."/>
            <person name="Lu Y."/>
            <person name="Tai Y."/>
            <person name="She G."/>
            <person name="Sun J."/>
            <person name="Cao H."/>
            <person name="Tong W."/>
            <person name="Gao Q."/>
            <person name="Li Y."/>
            <person name="Deng W."/>
            <person name="Jiang X."/>
            <person name="Wang W."/>
            <person name="Chen Q."/>
            <person name="Zhang S."/>
            <person name="Li H."/>
            <person name="Wu J."/>
            <person name="Wang P."/>
            <person name="Li P."/>
            <person name="Shi C."/>
            <person name="Zheng F."/>
            <person name="Jian J."/>
            <person name="Huang B."/>
            <person name="Shan D."/>
            <person name="Shi M."/>
            <person name="Fang C."/>
            <person name="Yue Y."/>
            <person name="Li F."/>
            <person name="Li D."/>
            <person name="Wei S."/>
            <person name="Han B."/>
            <person name="Jiang C."/>
            <person name="Yin Y."/>
            <person name="Xia T."/>
            <person name="Zhang Z."/>
            <person name="Bennetzen J.L."/>
            <person name="Zhao S."/>
            <person name="Wan X."/>
        </authorList>
    </citation>
    <scope>NUCLEOTIDE SEQUENCE [LARGE SCALE GENOMIC DNA]</scope>
    <source>
        <strain evidence="3">cv. Shuchazao</strain>
        <tissue evidence="2">Leaf</tissue>
    </source>
</reference>
<feature type="compositionally biased region" description="Basic and acidic residues" evidence="1">
    <location>
        <begin position="163"/>
        <end position="173"/>
    </location>
</feature>
<dbReference type="AlphaFoldDB" id="A0A4S4E6L1"/>
<feature type="compositionally biased region" description="Low complexity" evidence="1">
    <location>
        <begin position="142"/>
        <end position="151"/>
    </location>
</feature>
<sequence>MGCCASTNLNPTPQHHHPHSSAVRFDSSHHSKEAPPPPPPPPPEEETVKEVLSETPIPKPMIQEDDYDTNVDTKTPLMITEVVVSQFSHSFNDTVTTVPENRSPATIRTRKSPARSYPSPNGRRTSSPAAAEGGGGPRKGLGRSSSGRKPGNSPGRAWSDSPEETRKVEEKKKTTAPPTTKESLENPLVSLECFIFL</sequence>
<name>A0A4S4E6L1_CAMSN</name>
<feature type="compositionally biased region" description="Polar residues" evidence="1">
    <location>
        <begin position="1"/>
        <end position="13"/>
    </location>
</feature>
<dbReference type="PANTHER" id="PTHR33871">
    <property type="entry name" value="OS05G0503100 PROTEIN-RELATED"/>
    <property type="match status" value="1"/>
</dbReference>
<keyword evidence="3" id="KW-1185">Reference proteome</keyword>
<organism evidence="2 3">
    <name type="scientific">Camellia sinensis var. sinensis</name>
    <name type="common">China tea</name>
    <dbReference type="NCBI Taxonomy" id="542762"/>
    <lineage>
        <taxon>Eukaryota</taxon>
        <taxon>Viridiplantae</taxon>
        <taxon>Streptophyta</taxon>
        <taxon>Embryophyta</taxon>
        <taxon>Tracheophyta</taxon>
        <taxon>Spermatophyta</taxon>
        <taxon>Magnoliopsida</taxon>
        <taxon>eudicotyledons</taxon>
        <taxon>Gunneridae</taxon>
        <taxon>Pentapetalae</taxon>
        <taxon>asterids</taxon>
        <taxon>Ericales</taxon>
        <taxon>Theaceae</taxon>
        <taxon>Camellia</taxon>
    </lineage>
</organism>
<evidence type="ECO:0000313" key="2">
    <source>
        <dbReference type="EMBL" id="THG11204.1"/>
    </source>
</evidence>
<feature type="region of interest" description="Disordered" evidence="1">
    <location>
        <begin position="1"/>
        <end position="73"/>
    </location>
</feature>
<feature type="region of interest" description="Disordered" evidence="1">
    <location>
        <begin position="87"/>
        <end position="187"/>
    </location>
</feature>
<feature type="compositionally biased region" description="Polar residues" evidence="1">
    <location>
        <begin position="87"/>
        <end position="106"/>
    </location>
</feature>
<proteinExistence type="predicted"/>
<gene>
    <name evidence="2" type="ORF">TEA_030187</name>
</gene>
<comment type="caution">
    <text evidence="2">The sequence shown here is derived from an EMBL/GenBank/DDBJ whole genome shotgun (WGS) entry which is preliminary data.</text>
</comment>
<protein>
    <submittedName>
        <fullName evidence="2">Uncharacterized protein</fullName>
    </submittedName>
</protein>
<dbReference type="Proteomes" id="UP000306102">
    <property type="component" value="Unassembled WGS sequence"/>
</dbReference>
<dbReference type="PANTHER" id="PTHR33871:SF1">
    <property type="entry name" value="OS05G0503100 PROTEIN"/>
    <property type="match status" value="1"/>
</dbReference>